<keyword evidence="5 6" id="KW-0472">Membrane</keyword>
<comment type="caution">
    <text evidence="7">The sequence shown here is derived from an EMBL/GenBank/DDBJ whole genome shotgun (WGS) entry which is preliminary data.</text>
</comment>
<keyword evidence="8" id="KW-1185">Reference proteome</keyword>
<comment type="similarity">
    <text evidence="2 6">Belongs to the GDT1 family.</text>
</comment>
<evidence type="ECO:0000256" key="2">
    <source>
        <dbReference type="ARBA" id="ARBA00009190"/>
    </source>
</evidence>
<evidence type="ECO:0000256" key="6">
    <source>
        <dbReference type="RuleBase" id="RU365102"/>
    </source>
</evidence>
<keyword evidence="4 6" id="KW-1133">Transmembrane helix</keyword>
<feature type="transmembrane region" description="Helical" evidence="6">
    <location>
        <begin position="65"/>
        <end position="83"/>
    </location>
</feature>
<protein>
    <recommendedName>
        <fullName evidence="6">GDT1 family protein</fullName>
    </recommendedName>
</protein>
<keyword evidence="3 6" id="KW-0812">Transmembrane</keyword>
<dbReference type="Proteomes" id="UP000316759">
    <property type="component" value="Unassembled WGS sequence"/>
</dbReference>
<accession>A0A504Z9Q8</accession>
<dbReference type="InterPro" id="IPR001727">
    <property type="entry name" value="GDT1-like"/>
</dbReference>
<dbReference type="GO" id="GO:0015085">
    <property type="term" value="F:calcium ion transmembrane transporter activity"/>
    <property type="evidence" value="ECO:0007669"/>
    <property type="project" value="TreeGrafter"/>
</dbReference>
<dbReference type="GO" id="GO:0032472">
    <property type="term" value="P:Golgi calcium ion transport"/>
    <property type="evidence" value="ECO:0007669"/>
    <property type="project" value="TreeGrafter"/>
</dbReference>
<feature type="transmembrane region" description="Helical" evidence="6">
    <location>
        <begin position="32"/>
        <end position="53"/>
    </location>
</feature>
<comment type="subcellular location">
    <subcellularLocation>
        <location evidence="1 6">Membrane</location>
        <topology evidence="1 6">Multi-pass membrane protein</topology>
    </subcellularLocation>
</comment>
<dbReference type="GO" id="GO:0016020">
    <property type="term" value="C:membrane"/>
    <property type="evidence" value="ECO:0007669"/>
    <property type="project" value="UniProtKB-SubCell"/>
</dbReference>
<evidence type="ECO:0000313" key="7">
    <source>
        <dbReference type="EMBL" id="TPP66608.1"/>
    </source>
</evidence>
<name>A0A504Z9Q8_FASGI</name>
<dbReference type="PANTHER" id="PTHR12608">
    <property type="entry name" value="TRANSMEMBRANE PROTEIN HTP-1 RELATED"/>
    <property type="match status" value="1"/>
</dbReference>
<sequence>MTIRALCCCQRFARLRTGWVAAVTGASWRSSASGVIVGGILGHMACTGLAVLMGRFIAQRIPVKWLTYVGGITFLLFGLFTFVSDPTQNA</sequence>
<dbReference type="GO" id="GO:0005794">
    <property type="term" value="C:Golgi apparatus"/>
    <property type="evidence" value="ECO:0007669"/>
    <property type="project" value="TreeGrafter"/>
</dbReference>
<dbReference type="OrthoDB" id="442680at2759"/>
<evidence type="ECO:0000256" key="4">
    <source>
        <dbReference type="ARBA" id="ARBA00022989"/>
    </source>
</evidence>
<evidence type="ECO:0000256" key="5">
    <source>
        <dbReference type="ARBA" id="ARBA00023136"/>
    </source>
</evidence>
<gene>
    <name evidence="7" type="ORF">FGIG_08030</name>
</gene>
<dbReference type="GO" id="GO:0005384">
    <property type="term" value="F:manganese ion transmembrane transporter activity"/>
    <property type="evidence" value="ECO:0007669"/>
    <property type="project" value="TreeGrafter"/>
</dbReference>
<evidence type="ECO:0000313" key="8">
    <source>
        <dbReference type="Proteomes" id="UP000316759"/>
    </source>
</evidence>
<comment type="caution">
    <text evidence="6">Lacks conserved residue(s) required for the propagation of feature annotation.</text>
</comment>
<dbReference type="STRING" id="46835.A0A504Z9Q8"/>
<proteinExistence type="inferred from homology"/>
<organism evidence="7 8">
    <name type="scientific">Fasciola gigantica</name>
    <name type="common">Giant liver fluke</name>
    <dbReference type="NCBI Taxonomy" id="46835"/>
    <lineage>
        <taxon>Eukaryota</taxon>
        <taxon>Metazoa</taxon>
        <taxon>Spiralia</taxon>
        <taxon>Lophotrochozoa</taxon>
        <taxon>Platyhelminthes</taxon>
        <taxon>Trematoda</taxon>
        <taxon>Digenea</taxon>
        <taxon>Plagiorchiida</taxon>
        <taxon>Echinostomata</taxon>
        <taxon>Echinostomatoidea</taxon>
        <taxon>Fasciolidae</taxon>
        <taxon>Fasciola</taxon>
    </lineage>
</organism>
<dbReference type="EMBL" id="SUNJ01001600">
    <property type="protein sequence ID" value="TPP66608.1"/>
    <property type="molecule type" value="Genomic_DNA"/>
</dbReference>
<reference evidence="7 8" key="1">
    <citation type="submission" date="2019-04" db="EMBL/GenBank/DDBJ databases">
        <title>Annotation for the trematode Fasciola gigantica.</title>
        <authorList>
            <person name="Choi Y.-J."/>
        </authorList>
    </citation>
    <scope>NUCLEOTIDE SEQUENCE [LARGE SCALE GENOMIC DNA]</scope>
    <source>
        <strain evidence="7">Uganda_cow_1</strain>
    </source>
</reference>
<dbReference type="GO" id="GO:0032468">
    <property type="term" value="P:Golgi calcium ion homeostasis"/>
    <property type="evidence" value="ECO:0007669"/>
    <property type="project" value="TreeGrafter"/>
</dbReference>
<dbReference type="Pfam" id="PF01169">
    <property type="entry name" value="GDT1"/>
    <property type="match status" value="1"/>
</dbReference>
<evidence type="ECO:0000256" key="1">
    <source>
        <dbReference type="ARBA" id="ARBA00004141"/>
    </source>
</evidence>
<evidence type="ECO:0000256" key="3">
    <source>
        <dbReference type="ARBA" id="ARBA00022692"/>
    </source>
</evidence>
<dbReference type="AlphaFoldDB" id="A0A504Z9Q8"/>
<dbReference type="PANTHER" id="PTHR12608:SF1">
    <property type="entry name" value="TRANSMEMBRANE PROTEIN 165"/>
    <property type="match status" value="1"/>
</dbReference>